<dbReference type="Proteomes" id="UP000503004">
    <property type="component" value="Chromosome"/>
</dbReference>
<protein>
    <submittedName>
        <fullName evidence="1">DUF4258 domain-containing protein</fullName>
    </submittedName>
</protein>
<dbReference type="AlphaFoldDB" id="A0A858Q7P2"/>
<proteinExistence type="predicted"/>
<evidence type="ECO:0000313" key="2">
    <source>
        <dbReference type="Proteomes" id="UP000503004"/>
    </source>
</evidence>
<name>A0A858Q7P2_9GAMM</name>
<evidence type="ECO:0000313" key="1">
    <source>
        <dbReference type="EMBL" id="QJD29879.1"/>
    </source>
</evidence>
<dbReference type="Pfam" id="PF14076">
    <property type="entry name" value="DUF4258"/>
    <property type="match status" value="1"/>
</dbReference>
<dbReference type="EMBL" id="CP046565">
    <property type="protein sequence ID" value="QJD29879.1"/>
    <property type="molecule type" value="Genomic_DNA"/>
</dbReference>
<dbReference type="KEGG" id="metu:GNH96_07750"/>
<dbReference type="RefSeq" id="WP_169603160.1">
    <property type="nucleotide sequence ID" value="NZ_CP046565.1"/>
</dbReference>
<reference evidence="2" key="1">
    <citation type="submission" date="2019-12" db="EMBL/GenBank/DDBJ databases">
        <authorList>
            <person name="Awala S.I."/>
            <person name="Rhee S.K."/>
        </authorList>
    </citation>
    <scope>NUCLEOTIDE SEQUENCE [LARGE SCALE GENOMIC DNA]</scope>
    <source>
        <strain evidence="2">IM1</strain>
    </source>
</reference>
<organism evidence="1 2">
    <name type="scientific">Methylococcus geothermalis</name>
    <dbReference type="NCBI Taxonomy" id="2681310"/>
    <lineage>
        <taxon>Bacteria</taxon>
        <taxon>Pseudomonadati</taxon>
        <taxon>Pseudomonadota</taxon>
        <taxon>Gammaproteobacteria</taxon>
        <taxon>Methylococcales</taxon>
        <taxon>Methylococcaceae</taxon>
        <taxon>Methylococcus</taxon>
    </lineage>
</organism>
<dbReference type="InterPro" id="IPR025354">
    <property type="entry name" value="DUF4258"/>
</dbReference>
<accession>A0A858Q7P2</accession>
<keyword evidence="2" id="KW-1185">Reference proteome</keyword>
<sequence>MRLIYRQHAIKRMFERSITPNDIVEALSNGRKIEEYPNDTPYPSYLWLGFSGSRPIHVVIADNWEDDERIIITVYEPNTAQWADKFTKRLKQP</sequence>
<gene>
    <name evidence="1" type="ORF">GNH96_07750</name>
</gene>